<reference evidence="1 2" key="1">
    <citation type="submission" date="2021-07" db="EMBL/GenBank/DDBJ databases">
        <authorList>
            <consortium name="Genoscope - CEA"/>
            <person name="William W."/>
        </authorList>
    </citation>
    <scope>NUCLEOTIDE SEQUENCE [LARGE SCALE GENOMIC DNA]</scope>
</reference>
<dbReference type="AlphaFoldDB" id="A0A8D9HU02"/>
<dbReference type="Gramene" id="A07p33250.2_BraZ1">
    <property type="protein sequence ID" value="A07p33250.2_BraZ1.CDS.1"/>
    <property type="gene ID" value="A07g33250.2_BraZ1"/>
</dbReference>
<evidence type="ECO:0000313" key="1">
    <source>
        <dbReference type="EMBL" id="CAG7903681.1"/>
    </source>
</evidence>
<organism evidence="1 2">
    <name type="scientific">Brassica campestris</name>
    <name type="common">Field mustard</name>
    <dbReference type="NCBI Taxonomy" id="3711"/>
    <lineage>
        <taxon>Eukaryota</taxon>
        <taxon>Viridiplantae</taxon>
        <taxon>Streptophyta</taxon>
        <taxon>Embryophyta</taxon>
        <taxon>Tracheophyta</taxon>
        <taxon>Spermatophyta</taxon>
        <taxon>Magnoliopsida</taxon>
        <taxon>eudicotyledons</taxon>
        <taxon>Gunneridae</taxon>
        <taxon>Pentapetalae</taxon>
        <taxon>rosids</taxon>
        <taxon>malvids</taxon>
        <taxon>Brassicales</taxon>
        <taxon>Brassicaceae</taxon>
        <taxon>Brassiceae</taxon>
        <taxon>Brassica</taxon>
    </lineage>
</organism>
<protein>
    <submittedName>
        <fullName evidence="1">Uncharacterized protein</fullName>
    </submittedName>
</protein>
<evidence type="ECO:0000313" key="2">
    <source>
        <dbReference type="Proteomes" id="UP000694005"/>
    </source>
</evidence>
<dbReference type="Proteomes" id="UP000694005">
    <property type="component" value="Chromosome A07"/>
</dbReference>
<accession>A0A8D9HU02</accession>
<name>A0A8D9HU02_BRACM</name>
<sequence>MVSGSLSWTLSMFPDYIAEDFHSELLKDWFPVPLIAAFNMLDLVRYCQCDWLLGWPPVLSTLDSIHLILPKLAICICISLSLHKLSLINM</sequence>
<proteinExistence type="predicted"/>
<dbReference type="EMBL" id="LS974623">
    <property type="protein sequence ID" value="CAG7903681.1"/>
    <property type="molecule type" value="Genomic_DNA"/>
</dbReference>
<gene>
    <name evidence="1" type="ORF">BRAPAZ1V2_A07P33250.2</name>
</gene>